<reference evidence="1 2" key="1">
    <citation type="submission" date="2020-02" db="EMBL/GenBank/DDBJ databases">
        <authorList>
            <person name="Hogendoorn C."/>
        </authorList>
    </citation>
    <scope>NUCLEOTIDE SEQUENCE [LARGE SCALE GENOMIC DNA]</scope>
    <source>
        <strain evidence="1">METHB21</strain>
    </source>
</reference>
<evidence type="ECO:0000313" key="2">
    <source>
        <dbReference type="Proteomes" id="UP000494216"/>
    </source>
</evidence>
<dbReference type="Proteomes" id="UP000494216">
    <property type="component" value="Unassembled WGS sequence"/>
</dbReference>
<keyword evidence="2" id="KW-1185">Reference proteome</keyword>
<dbReference type="Gene3D" id="3.90.1530.30">
    <property type="match status" value="1"/>
</dbReference>
<dbReference type="EMBL" id="CADCXN010000047">
    <property type="protein sequence ID" value="CAA9890309.1"/>
    <property type="molecule type" value="Genomic_DNA"/>
</dbReference>
<organism evidence="1 2">
    <name type="scientific">Candidatus Methylobacter favarea</name>
    <dbReference type="NCBI Taxonomy" id="2707345"/>
    <lineage>
        <taxon>Bacteria</taxon>
        <taxon>Pseudomonadati</taxon>
        <taxon>Pseudomonadota</taxon>
        <taxon>Gammaproteobacteria</taxon>
        <taxon>Methylococcales</taxon>
        <taxon>Methylococcaceae</taxon>
        <taxon>Methylobacter</taxon>
    </lineage>
</organism>
<accession>A0A8S0XRW7</accession>
<dbReference type="InterPro" id="IPR036086">
    <property type="entry name" value="ParB/Sulfiredoxin_sf"/>
</dbReference>
<evidence type="ECO:0000313" key="1">
    <source>
        <dbReference type="EMBL" id="CAA9890309.1"/>
    </source>
</evidence>
<gene>
    <name evidence="1" type="ORF">METHB2_20140</name>
</gene>
<dbReference type="SUPFAM" id="SSF110849">
    <property type="entry name" value="ParB/Sulfiredoxin"/>
    <property type="match status" value="1"/>
</dbReference>
<protein>
    <recommendedName>
        <fullName evidence="3">ParB/Sulfiredoxin domain-containing protein</fullName>
    </recommendedName>
</protein>
<dbReference type="AlphaFoldDB" id="A0A8S0XRW7"/>
<comment type="caution">
    <text evidence="1">The sequence shown here is derived from an EMBL/GenBank/DDBJ whole genome shotgun (WGS) entry which is preliminary data.</text>
</comment>
<proteinExistence type="predicted"/>
<name>A0A8S0XRW7_9GAMM</name>
<evidence type="ECO:0008006" key="3">
    <source>
        <dbReference type="Google" id="ProtNLM"/>
    </source>
</evidence>
<sequence>MQPAEYTELRNDIASNGLIDPIWLYQSQILDGSNRYKAVRRIKCRAD</sequence>